<evidence type="ECO:0000313" key="4">
    <source>
        <dbReference type="RefSeq" id="XP_029657113.1"/>
    </source>
</evidence>
<dbReference type="Gene3D" id="3.30.420.10">
    <property type="entry name" value="Ribonuclease H-like superfamily/Ribonuclease H"/>
    <property type="match status" value="1"/>
</dbReference>
<organism evidence="3 4">
    <name type="scientific">Octopus sinensis</name>
    <name type="common">East Asian common octopus</name>
    <dbReference type="NCBI Taxonomy" id="2607531"/>
    <lineage>
        <taxon>Eukaryota</taxon>
        <taxon>Metazoa</taxon>
        <taxon>Spiralia</taxon>
        <taxon>Lophotrochozoa</taxon>
        <taxon>Mollusca</taxon>
        <taxon>Cephalopoda</taxon>
        <taxon>Coleoidea</taxon>
        <taxon>Octopodiformes</taxon>
        <taxon>Octopoda</taxon>
        <taxon>Incirrata</taxon>
        <taxon>Octopodidae</taxon>
        <taxon>Octopus</taxon>
    </lineage>
</organism>
<dbReference type="PROSITE" id="PS51253">
    <property type="entry name" value="HTH_CENPB"/>
    <property type="match status" value="1"/>
</dbReference>
<reference evidence="4" key="1">
    <citation type="submission" date="2025-08" db="UniProtKB">
        <authorList>
            <consortium name="RefSeq"/>
        </authorList>
    </citation>
    <scope>IDENTIFICATION</scope>
</reference>
<dbReference type="InterPro" id="IPR050863">
    <property type="entry name" value="CenT-Element_Derived"/>
</dbReference>
<name>A0A6P7TZ79_9MOLL</name>
<gene>
    <name evidence="4" type="primary">LOC115231175</name>
</gene>
<feature type="domain" description="HTH CENPB-type" evidence="2">
    <location>
        <begin position="78"/>
        <end position="149"/>
    </location>
</feature>
<dbReference type="AlphaFoldDB" id="A0A6P7TZ79"/>
<evidence type="ECO:0000256" key="1">
    <source>
        <dbReference type="ARBA" id="ARBA00023125"/>
    </source>
</evidence>
<dbReference type="RefSeq" id="XP_029657113.1">
    <property type="nucleotide sequence ID" value="XM_029801253.1"/>
</dbReference>
<dbReference type="InterPro" id="IPR006600">
    <property type="entry name" value="HTH_CenpB_DNA-bd_dom"/>
</dbReference>
<dbReference type="SUPFAM" id="SSF46689">
    <property type="entry name" value="Homeodomain-like"/>
    <property type="match status" value="1"/>
</dbReference>
<dbReference type="PANTHER" id="PTHR19303:SF73">
    <property type="entry name" value="PROTEIN PDC2"/>
    <property type="match status" value="1"/>
</dbReference>
<dbReference type="InterPro" id="IPR036397">
    <property type="entry name" value="RNaseH_sf"/>
</dbReference>
<dbReference type="GO" id="GO:0005634">
    <property type="term" value="C:nucleus"/>
    <property type="evidence" value="ECO:0007669"/>
    <property type="project" value="TreeGrafter"/>
</dbReference>
<dbReference type="InterPro" id="IPR009057">
    <property type="entry name" value="Homeodomain-like_sf"/>
</dbReference>
<dbReference type="SMART" id="SM00674">
    <property type="entry name" value="CENPB"/>
    <property type="match status" value="1"/>
</dbReference>
<evidence type="ECO:0000313" key="3">
    <source>
        <dbReference type="Proteomes" id="UP000515154"/>
    </source>
</evidence>
<dbReference type="Proteomes" id="UP000515154">
    <property type="component" value="Unplaced"/>
</dbReference>
<protein>
    <submittedName>
        <fullName evidence="4">Tigger transposable element-derived protein 6-like</fullName>
    </submittedName>
</protein>
<sequence length="484" mass="56465">MFYRRLHDDGVKEDSQQDSEMLATWGSMWKVRPRKGKVDFSLESTRPLMTESCGVFDIRKKFDEAVSLFPDWKTTGIDKQTSDSEKLKNLDLKVFEIFHKLRLEKVPLSGPTIKKIGSMVASKLLLNNFKSSNGWLQRFKKRHNLQYKTLCGEKGSADTSMLPHFFQGLDTKVVYYGKENVFNCDETALYFKNTPTKSFVQCGQNSFGFKQHKERVSLLVCCSYLGEKLEPLIIGKYRNPRCLKQFNPDVFNVMYSFSKNSWMTTEIFKSWVFKLNTRILSETRKILMLLDNASSHRLSDYSNIEFLYLPKNTTSLVQPLDMGIIKALKTNYSYLLIEFVCICENRSNFLEAIKSFNLWNVMQLISKAWANVTSNQIQNCWKKIFKCKWEETININSKIHTDVTEMVNEVFVEELLESEINFYNGPESTDIIDPLTLINNMEENICKLSSELLNDFCGLRKKIIINLRDKNRFGEKITHYFKKV</sequence>
<dbReference type="Pfam" id="PF03184">
    <property type="entry name" value="DDE_1"/>
    <property type="match status" value="1"/>
</dbReference>
<dbReference type="Gene3D" id="1.10.10.60">
    <property type="entry name" value="Homeodomain-like"/>
    <property type="match status" value="1"/>
</dbReference>
<proteinExistence type="predicted"/>
<keyword evidence="1" id="KW-0238">DNA-binding</keyword>
<accession>A0A6P7TZ79</accession>
<keyword evidence="3" id="KW-1185">Reference proteome</keyword>
<dbReference type="GO" id="GO:0003677">
    <property type="term" value="F:DNA binding"/>
    <property type="evidence" value="ECO:0007669"/>
    <property type="project" value="UniProtKB-KW"/>
</dbReference>
<dbReference type="PANTHER" id="PTHR19303">
    <property type="entry name" value="TRANSPOSON"/>
    <property type="match status" value="1"/>
</dbReference>
<dbReference type="KEGG" id="osn:115231175"/>
<dbReference type="InterPro" id="IPR004875">
    <property type="entry name" value="DDE_SF_endonuclease_dom"/>
</dbReference>
<dbReference type="Pfam" id="PF03221">
    <property type="entry name" value="HTH_Tnp_Tc5"/>
    <property type="match status" value="1"/>
</dbReference>
<evidence type="ECO:0000259" key="2">
    <source>
        <dbReference type="PROSITE" id="PS51253"/>
    </source>
</evidence>